<dbReference type="GO" id="GO:0006508">
    <property type="term" value="P:proteolysis"/>
    <property type="evidence" value="ECO:0007669"/>
    <property type="project" value="UniProtKB-KW"/>
</dbReference>
<dbReference type="RefSeq" id="WP_014018618.1">
    <property type="nucleotide sequence ID" value="NC_015914.1"/>
</dbReference>
<evidence type="ECO:0000256" key="1">
    <source>
        <dbReference type="ARBA" id="ARBA00005228"/>
    </source>
</evidence>
<dbReference type="Gene3D" id="2.130.10.120">
    <property type="entry name" value="Prolyl oligopeptidase, N-terminal domain"/>
    <property type="match status" value="1"/>
</dbReference>
<dbReference type="InterPro" id="IPR001375">
    <property type="entry name" value="Peptidase_S9_cat"/>
</dbReference>
<dbReference type="InterPro" id="IPR051543">
    <property type="entry name" value="Serine_Peptidase_S9A"/>
</dbReference>
<evidence type="ECO:0000259" key="7">
    <source>
        <dbReference type="Pfam" id="PF00326"/>
    </source>
</evidence>
<dbReference type="InterPro" id="IPR023302">
    <property type="entry name" value="Pept_S9A_N"/>
</dbReference>
<dbReference type="MEROPS" id="S09.010"/>
<dbReference type="SUPFAM" id="SSF53474">
    <property type="entry name" value="alpha/beta-Hydrolases"/>
    <property type="match status" value="1"/>
</dbReference>
<dbReference type="PRINTS" id="PR00862">
    <property type="entry name" value="PROLIGOPTASE"/>
</dbReference>
<gene>
    <name evidence="9" type="ordered locus">Cycma_0545</name>
</gene>
<dbReference type="AlphaFoldDB" id="G0IXY7"/>
<proteinExistence type="inferred from homology"/>
<evidence type="ECO:0000256" key="4">
    <source>
        <dbReference type="ARBA" id="ARBA00022825"/>
    </source>
</evidence>
<evidence type="ECO:0000256" key="6">
    <source>
        <dbReference type="ARBA" id="ARBA00081187"/>
    </source>
</evidence>
<comment type="similarity">
    <text evidence="1">Belongs to the peptidase S9A family.</text>
</comment>
<comment type="function">
    <text evidence="5">Cleaves peptide bonds on the C-terminal side of prolyl residues within peptides that are up to approximately 30 amino acids long. Has an absolute requirement for an X-Pro bond in the trans configuration immediately preceding the Pro-Y scissible bond.</text>
</comment>
<name>G0IXY7_CYCMS</name>
<evidence type="ECO:0000313" key="10">
    <source>
        <dbReference type="Proteomes" id="UP000001635"/>
    </source>
</evidence>
<dbReference type="PANTHER" id="PTHR11757">
    <property type="entry name" value="PROTEASE FAMILY S9A OLIGOPEPTIDASE"/>
    <property type="match status" value="1"/>
</dbReference>
<protein>
    <recommendedName>
        <fullName evidence="6">Proline-specific endopeptidase</fullName>
    </recommendedName>
</protein>
<keyword evidence="3" id="KW-0378">Hydrolase</keyword>
<evidence type="ECO:0000256" key="2">
    <source>
        <dbReference type="ARBA" id="ARBA00022670"/>
    </source>
</evidence>
<dbReference type="Pfam" id="PF00326">
    <property type="entry name" value="Peptidase_S9"/>
    <property type="match status" value="1"/>
</dbReference>
<evidence type="ECO:0000256" key="5">
    <source>
        <dbReference type="ARBA" id="ARBA00060121"/>
    </source>
</evidence>
<dbReference type="KEGG" id="cmr:Cycma_0545"/>
<dbReference type="Proteomes" id="UP000001635">
    <property type="component" value="Chromosome"/>
</dbReference>
<dbReference type="EMBL" id="CP002955">
    <property type="protein sequence ID" value="AEL24320.1"/>
    <property type="molecule type" value="Genomic_DNA"/>
</dbReference>
<keyword evidence="2" id="KW-0645">Protease</keyword>
<dbReference type="eggNOG" id="COG1770">
    <property type="taxonomic scope" value="Bacteria"/>
</dbReference>
<sequence length="695" mass="80506">MSKIKHINQPIAPIHPKTLVSHETGRTDNYYWMNNRENPEVIQYLEEENKYTDSQLKETEDLQASLFEEMKGRIKEEDSSVPYFKNGYLYYSRFENGKEYPIYCRKEGHLEAEELTLLNVNELAEGNEYTNVNALAISENNKLLAYSLDTVGRRIYNIYFKMLDSDRILEDQLIAVTGSIVWAADNQTVFYSQQDPETLRPNKIFRHVVGTAQETDELVYEEKDETFTVGLKKSKSREFLFIVSQSTISSEYRFLPVDKPNESWKILQERQANLEYEVDHYGNYFIILTNADQAKNFKLVKTPIDQTEKENWEDIIPVRENVFLEEFEVFKHHLVIANRFNGLQRLEIRSWDGEKKHTIKMEDPAYTVWIGTNPEFYTEVLRYGYNSLTTPASVFDYHMETREKTLMKRQEVVGGHIPEDYQSERVWASSKDGTDIPISLVYKKELFAKEGQNPVLLYGYGSYGLSSDPYFSSSRLSLLDRGFVFAIAHIRGGQEMGRHWYEEGKMLKKKNTFEDFIACGDFLIREKYAHPNKLFAMGGSAGGLLVGAVINQRPDLFYGVVAAVPFVDVVTTMLDESIPLTTGEFNEWGNPKEKRYFDYMLSYSPYDNVKEQDYPHLLVTSGLHDSQVQYWEPTKWVAKLRALRTNNNLLLLHTNMEAGHGGASGRFNSLKELAMEYAFILSLVGGLNRNVHKRL</sequence>
<dbReference type="PANTHER" id="PTHR11757:SF19">
    <property type="entry name" value="PROLYL ENDOPEPTIDASE-LIKE"/>
    <property type="match status" value="1"/>
</dbReference>
<dbReference type="Pfam" id="PF02897">
    <property type="entry name" value="Peptidase_S9_N"/>
    <property type="match status" value="1"/>
</dbReference>
<dbReference type="SUPFAM" id="SSF50993">
    <property type="entry name" value="Peptidase/esterase 'gauge' domain"/>
    <property type="match status" value="1"/>
</dbReference>
<evidence type="ECO:0000256" key="3">
    <source>
        <dbReference type="ARBA" id="ARBA00022801"/>
    </source>
</evidence>
<feature type="domain" description="Peptidase S9 prolyl oligopeptidase catalytic" evidence="7">
    <location>
        <begin position="470"/>
        <end position="684"/>
    </location>
</feature>
<feature type="domain" description="Peptidase S9A N-terminal" evidence="8">
    <location>
        <begin position="21"/>
        <end position="409"/>
    </location>
</feature>
<dbReference type="GO" id="GO:0004252">
    <property type="term" value="F:serine-type endopeptidase activity"/>
    <property type="evidence" value="ECO:0007669"/>
    <property type="project" value="InterPro"/>
</dbReference>
<accession>G0IXY7</accession>
<keyword evidence="10" id="KW-1185">Reference proteome</keyword>
<dbReference type="OrthoDB" id="9801421at2"/>
<dbReference type="InterPro" id="IPR002470">
    <property type="entry name" value="Peptidase_S9A"/>
</dbReference>
<evidence type="ECO:0000259" key="8">
    <source>
        <dbReference type="Pfam" id="PF02897"/>
    </source>
</evidence>
<dbReference type="Gene3D" id="3.40.50.1820">
    <property type="entry name" value="alpha/beta hydrolase"/>
    <property type="match status" value="1"/>
</dbReference>
<reference evidence="10" key="1">
    <citation type="submission" date="2011-07" db="EMBL/GenBank/DDBJ databases">
        <title>The complete genome of Cyclobacterium marinum DSM 745.</title>
        <authorList>
            <person name="Lucas S."/>
            <person name="Han J."/>
            <person name="Lapidus A."/>
            <person name="Bruce D."/>
            <person name="Goodwin L."/>
            <person name="Pitluck S."/>
            <person name="Peters L."/>
            <person name="Kyrpides N."/>
            <person name="Mavromatis K."/>
            <person name="Ivanova N."/>
            <person name="Ovchinnikova G."/>
            <person name="Chertkov O."/>
            <person name="Detter J.C."/>
            <person name="Tapia R."/>
            <person name="Han C."/>
            <person name="Land M."/>
            <person name="Hauser L."/>
            <person name="Markowitz V."/>
            <person name="Cheng J.-F."/>
            <person name="Hugenholtz P."/>
            <person name="Woyke T."/>
            <person name="Wu D."/>
            <person name="Tindall B."/>
            <person name="Schuetze A."/>
            <person name="Brambilla E."/>
            <person name="Klenk H.-P."/>
            <person name="Eisen J.A."/>
        </authorList>
    </citation>
    <scope>NUCLEOTIDE SEQUENCE [LARGE SCALE GENOMIC DNA]</scope>
    <source>
        <strain evidence="10">ATCC 25205 / DSM 745 / LMG 13164 / NCIMB 1802</strain>
    </source>
</reference>
<keyword evidence="4" id="KW-0720">Serine protease</keyword>
<dbReference type="InterPro" id="IPR029058">
    <property type="entry name" value="AB_hydrolase_fold"/>
</dbReference>
<dbReference type="HOGENOM" id="CLU_011290_0_1_10"/>
<organism evidence="9 10">
    <name type="scientific">Cyclobacterium marinum (strain ATCC 25205 / DSM 745 / LMG 13164 / NCIMB 1802)</name>
    <name type="common">Flectobacillus marinus</name>
    <dbReference type="NCBI Taxonomy" id="880070"/>
    <lineage>
        <taxon>Bacteria</taxon>
        <taxon>Pseudomonadati</taxon>
        <taxon>Bacteroidota</taxon>
        <taxon>Cytophagia</taxon>
        <taxon>Cytophagales</taxon>
        <taxon>Cyclobacteriaceae</taxon>
        <taxon>Cyclobacterium</taxon>
    </lineage>
</organism>
<dbReference type="FunFam" id="3.40.50.1820:FF:000005">
    <property type="entry name" value="Prolyl endopeptidase"/>
    <property type="match status" value="1"/>
</dbReference>
<evidence type="ECO:0000313" key="9">
    <source>
        <dbReference type="EMBL" id="AEL24320.1"/>
    </source>
</evidence>